<keyword evidence="3" id="KW-1185">Reference proteome</keyword>
<comment type="caution">
    <text evidence="2">The sequence shown here is derived from an EMBL/GenBank/DDBJ whole genome shotgun (WGS) entry which is preliminary data.</text>
</comment>
<sequence length="1030" mass="114771">MLQAHQQEYFNPTTPASSVILSPNALEFPLQQFFGLCLHSGMFFNTTLAQQHTPDAEPTAIHGSLIYMPVPQHPLIYQPIVQKLAYADQEISGTPTDGPDHQEEPTASLSDSVIMQYTTGINSEDRCIDLLMPPGLVRQIPLPEVMGSADSSGSEAQEQLPGDAGLVEEEMELQYPSPKQDALNFIHTTAFRSPSPTSETISTMDWAQEEAISETQTAHSTIENSNLHVPAVSLTVLSPHELNENKHLIHGPPTQYGARKPYILLTRGWPIMRTLSPVKECSLKHSQSAESELESISNPNEAAEELSSALNYAFTQNAQVNSSAQSSLDAMPALKWSCPDDFSEGQSSSLSVSHLADTGLQPTGVAERGTMESRDLEQGHEARENMAVNPANLVYNHSPNITVFVETTVTQSFKTLTQPPIDLPETPTLPCKALTQTPMNLPEISALTNEDLAPHGTQGHPPEWSRYLQSMLFDETLLQVHSELTDMLGQRETPEWTTASPFPTRVPTPSLSETSISLSTTHSASSEESLLFTKPSASESPVIHVKGIEASGPLASSQSLNQEIPLGAGMEDYQADDEKIAPPETQDSDKDEEDSEMPDLISEATSEDIADESSTSSSEYSPPGCPNALPIAPPILVPRLDPRVDFAKANWHAHTMFNILLKLGDSHPSQSFVEVQTDCPDIWGFNDADGTIIIPAGAPLPPTTLLPIFSTKPPVGHPLTWLVGGDWTQQARVSFKYTGPVDNQPPQSYDNAYTDELDNSYGVWKNDGDLEISQHIIWLCTSVHQEILTPEMWDFEHHGTTYETMQESLRTIHNQVLPTGVHLMRKTHRCSTMMDPQIINPQVEPFPSGDILKPEEYEAAFGRNPWVTHFSSPFSYGKPNWMFNPWLPYITYLHKARMETKFILQVFKQIANTSWSWTHKLKTQHLALHPRMFFSMMKKMDFSIKHLTFLQLWDRVALLMPSVIFASVHSITKALYAHYWFTKCWNQTSILMEMVSAGLWYGVKKIGETEFTTKELYDCRFLFNSIVFIF</sequence>
<evidence type="ECO:0000313" key="3">
    <source>
        <dbReference type="Proteomes" id="UP000807025"/>
    </source>
</evidence>
<accession>A0A9P5ZVN8</accession>
<organism evidence="2 3">
    <name type="scientific">Pleurotus eryngii</name>
    <name type="common">Boletus of the steppes</name>
    <dbReference type="NCBI Taxonomy" id="5323"/>
    <lineage>
        <taxon>Eukaryota</taxon>
        <taxon>Fungi</taxon>
        <taxon>Dikarya</taxon>
        <taxon>Basidiomycota</taxon>
        <taxon>Agaricomycotina</taxon>
        <taxon>Agaricomycetes</taxon>
        <taxon>Agaricomycetidae</taxon>
        <taxon>Agaricales</taxon>
        <taxon>Pleurotineae</taxon>
        <taxon>Pleurotaceae</taxon>
        <taxon>Pleurotus</taxon>
    </lineage>
</organism>
<name>A0A9P5ZVN8_PLEER</name>
<evidence type="ECO:0000313" key="2">
    <source>
        <dbReference type="EMBL" id="KAF9494824.1"/>
    </source>
</evidence>
<dbReference type="AlphaFoldDB" id="A0A9P5ZVN8"/>
<feature type="compositionally biased region" description="Low complexity" evidence="1">
    <location>
        <begin position="507"/>
        <end position="531"/>
    </location>
</feature>
<gene>
    <name evidence="2" type="ORF">BDN71DRAFT_1431453</name>
</gene>
<reference evidence="2" key="1">
    <citation type="submission" date="2020-11" db="EMBL/GenBank/DDBJ databases">
        <authorList>
            <consortium name="DOE Joint Genome Institute"/>
            <person name="Ahrendt S."/>
            <person name="Riley R."/>
            <person name="Andreopoulos W."/>
            <person name="Labutti K."/>
            <person name="Pangilinan J."/>
            <person name="Ruiz-Duenas F.J."/>
            <person name="Barrasa J.M."/>
            <person name="Sanchez-Garcia M."/>
            <person name="Camarero S."/>
            <person name="Miyauchi S."/>
            <person name="Serrano A."/>
            <person name="Linde D."/>
            <person name="Babiker R."/>
            <person name="Drula E."/>
            <person name="Ayuso-Fernandez I."/>
            <person name="Pacheco R."/>
            <person name="Padilla G."/>
            <person name="Ferreira P."/>
            <person name="Barriuso J."/>
            <person name="Kellner H."/>
            <person name="Castanera R."/>
            <person name="Alfaro M."/>
            <person name="Ramirez L."/>
            <person name="Pisabarro A.G."/>
            <person name="Kuo A."/>
            <person name="Tritt A."/>
            <person name="Lipzen A."/>
            <person name="He G."/>
            <person name="Yan M."/>
            <person name="Ng V."/>
            <person name="Cullen D."/>
            <person name="Martin F."/>
            <person name="Rosso M.-N."/>
            <person name="Henrissat B."/>
            <person name="Hibbett D."/>
            <person name="Martinez A.T."/>
            <person name="Grigoriev I.V."/>
        </authorList>
    </citation>
    <scope>NUCLEOTIDE SEQUENCE</scope>
    <source>
        <strain evidence="2">ATCC 90797</strain>
    </source>
</reference>
<feature type="region of interest" description="Disordered" evidence="1">
    <location>
        <begin position="492"/>
        <end position="538"/>
    </location>
</feature>
<evidence type="ECO:0000256" key="1">
    <source>
        <dbReference type="SAM" id="MobiDB-lite"/>
    </source>
</evidence>
<dbReference type="Proteomes" id="UP000807025">
    <property type="component" value="Unassembled WGS sequence"/>
</dbReference>
<feature type="compositionally biased region" description="Low complexity" evidence="1">
    <location>
        <begin position="612"/>
        <end position="621"/>
    </location>
</feature>
<protein>
    <submittedName>
        <fullName evidence="2">Uncharacterized protein</fullName>
    </submittedName>
</protein>
<dbReference type="EMBL" id="MU154568">
    <property type="protein sequence ID" value="KAF9494824.1"/>
    <property type="molecule type" value="Genomic_DNA"/>
</dbReference>
<feature type="region of interest" description="Disordered" evidence="1">
    <location>
        <begin position="580"/>
        <end position="599"/>
    </location>
</feature>
<feature type="region of interest" description="Disordered" evidence="1">
    <location>
        <begin position="605"/>
        <end position="627"/>
    </location>
</feature>
<proteinExistence type="predicted"/>
<dbReference type="OrthoDB" id="3099689at2759"/>